<dbReference type="InterPro" id="IPR006322">
    <property type="entry name" value="Glutathione_Rdtase_euk/bac"/>
</dbReference>
<evidence type="ECO:0000256" key="12">
    <source>
        <dbReference type="PIRSR" id="PIRSR000350-4"/>
    </source>
</evidence>
<feature type="domain" description="Pyridine nucleotide-disulphide oxidoreductase dimerisation" evidence="15">
    <location>
        <begin position="368"/>
        <end position="477"/>
    </location>
</feature>
<keyword evidence="6 13" id="KW-0560">Oxidoreductase</keyword>
<comment type="cofactor">
    <cofactor evidence="11">
        <name>FAD</name>
        <dbReference type="ChEBI" id="CHEBI:57692"/>
    </cofactor>
    <text evidence="11">Binds 1 FAD per subunit.</text>
</comment>
<dbReference type="GO" id="GO:0004362">
    <property type="term" value="F:glutathione-disulfide reductase (NADPH) activity"/>
    <property type="evidence" value="ECO:0007669"/>
    <property type="project" value="UniProtKB-EC"/>
</dbReference>
<evidence type="ECO:0000256" key="1">
    <source>
        <dbReference type="ARBA" id="ARBA00007532"/>
    </source>
</evidence>
<keyword evidence="18" id="KW-1185">Reference proteome</keyword>
<feature type="binding site" evidence="11">
    <location>
        <position position="59"/>
    </location>
    <ligand>
        <name>FAD</name>
        <dbReference type="ChEBI" id="CHEBI:57692"/>
    </ligand>
</feature>
<dbReference type="Pfam" id="PF07992">
    <property type="entry name" value="Pyr_redox_2"/>
    <property type="match status" value="1"/>
</dbReference>
<dbReference type="FunFam" id="3.50.50.60:FF:000235">
    <property type="entry name" value="Glutathione reductase"/>
    <property type="match status" value="1"/>
</dbReference>
<dbReference type="GO" id="GO:0005829">
    <property type="term" value="C:cytosol"/>
    <property type="evidence" value="ECO:0007669"/>
    <property type="project" value="TreeGrafter"/>
</dbReference>
<dbReference type="AlphaFoldDB" id="A0AAF0EV82"/>
<keyword evidence="8 13" id="KW-0676">Redox-active center</keyword>
<feature type="binding site" evidence="11">
    <location>
        <position position="127"/>
    </location>
    <ligand>
        <name>FAD</name>
        <dbReference type="ChEBI" id="CHEBI:57692"/>
    </ligand>
</feature>
<dbReference type="InterPro" id="IPR023753">
    <property type="entry name" value="FAD/NAD-binding_dom"/>
</dbReference>
<dbReference type="InterPro" id="IPR016156">
    <property type="entry name" value="FAD/NAD-linked_Rdtase_dimer_sf"/>
</dbReference>
<dbReference type="PANTHER" id="PTHR42737">
    <property type="entry name" value="GLUTATHIONE REDUCTASE"/>
    <property type="match status" value="1"/>
</dbReference>
<feature type="binding site" evidence="11">
    <location>
        <position position="330"/>
    </location>
    <ligand>
        <name>FAD</name>
        <dbReference type="ChEBI" id="CHEBI:57692"/>
    </ligand>
</feature>
<dbReference type="PRINTS" id="PR00368">
    <property type="entry name" value="FADPNR"/>
</dbReference>
<dbReference type="InterPro" id="IPR036188">
    <property type="entry name" value="FAD/NAD-bd_sf"/>
</dbReference>
<evidence type="ECO:0000256" key="13">
    <source>
        <dbReference type="RuleBase" id="RU003691"/>
    </source>
</evidence>
<proteinExistence type="inferred from homology"/>
<dbReference type="GO" id="GO:0050661">
    <property type="term" value="F:NADP binding"/>
    <property type="evidence" value="ECO:0007669"/>
    <property type="project" value="InterPro"/>
</dbReference>
<dbReference type="InterPro" id="IPR012999">
    <property type="entry name" value="Pyr_OxRdtase_I_AS"/>
</dbReference>
<comment type="similarity">
    <text evidence="1 13">Belongs to the class-I pyridine nucleotide-disulfide oxidoreductase family.</text>
</comment>
<evidence type="ECO:0000256" key="4">
    <source>
        <dbReference type="ARBA" id="ARBA00022630"/>
    </source>
</evidence>
<dbReference type="PROSITE" id="PS00076">
    <property type="entry name" value="PYRIDINE_REDOX_1"/>
    <property type="match status" value="1"/>
</dbReference>
<evidence type="ECO:0000313" key="18">
    <source>
        <dbReference type="Proteomes" id="UP001219933"/>
    </source>
</evidence>
<keyword evidence="4 13" id="KW-0285">Flavoprotein</keyword>
<evidence type="ECO:0000259" key="15">
    <source>
        <dbReference type="Pfam" id="PF02852"/>
    </source>
</evidence>
<sequence length="484" mass="51920">MPPVNKTSEHYDVIVVGGGSGGLGAGRRASALYGKKVAIIESDGRLGGTCVNVGCVPKKVMWYATEVQEYLRAAGEYGFEVDGKAPPIPKVNWGHLVEKRESYIRRLNGIYERNVAKDKVDYIAGYGRLLGNGKVHVTPIKTEGSEGLGEETVISADHIVIATGGRPSVPSDEDIPGASLGITSDGFFALTEQPKRVMIIGAGYIAVELASLLHHLGSTTYLVVRGEKALRNFDPLISDTLLDVQKKSGMNVITHSNVKRVDGEKGGPLSVTLISGEVVEVDQLIWAIGRKPNTEDIGLKEAGVGTDSRGYIVTDRYQNTNVSGIYSVGDVQGKVELTPVAIAAGRRLANRLFGGEAHKDDHLDYDNIATAVFTHPTIGTVGLTEPKARALHADKKITIYRTSFTPMFYSMLTEKSTTAYKIVCVGEEQKVVGVHMIGPASDETIQAVAIAVKMGATKKDFDDTVAVHPTSAEELVTTYVPVQD</sequence>
<name>A0AAF0EV82_9BASI</name>
<dbReference type="GO" id="GO:0050660">
    <property type="term" value="F:flavin adenine dinucleotide binding"/>
    <property type="evidence" value="ECO:0007669"/>
    <property type="project" value="InterPro"/>
</dbReference>
<comment type="function">
    <text evidence="9 14">Catalyzes the reduction of glutathione disulfide (GSSG) to reduced glutathione (GSH). Constitutes the major mechanism to maintain a high GSH:GSSG ratio in the cytosol.</text>
</comment>
<dbReference type="NCBIfam" id="NF004776">
    <property type="entry name" value="PRK06116.1"/>
    <property type="match status" value="1"/>
</dbReference>
<dbReference type="Gene3D" id="3.50.50.60">
    <property type="entry name" value="FAD/NAD(P)-binding domain"/>
    <property type="match status" value="2"/>
</dbReference>
<dbReference type="PIRSF" id="PIRSF000350">
    <property type="entry name" value="Mercury_reductase_MerA"/>
    <property type="match status" value="1"/>
</dbReference>
<evidence type="ECO:0000256" key="6">
    <source>
        <dbReference type="ARBA" id="ARBA00023002"/>
    </source>
</evidence>
<dbReference type="PANTHER" id="PTHR42737:SF2">
    <property type="entry name" value="GLUTATHIONE REDUCTASE"/>
    <property type="match status" value="1"/>
</dbReference>
<dbReference type="InterPro" id="IPR001100">
    <property type="entry name" value="Pyr_nuc-diS_OxRdtase"/>
</dbReference>
<evidence type="ECO:0000256" key="7">
    <source>
        <dbReference type="ARBA" id="ARBA00023157"/>
    </source>
</evidence>
<comment type="catalytic activity">
    <reaction evidence="14">
        <text>2 glutathione + NADP(+) = glutathione disulfide + NADPH + H(+)</text>
        <dbReference type="Rhea" id="RHEA:11740"/>
        <dbReference type="ChEBI" id="CHEBI:15378"/>
        <dbReference type="ChEBI" id="CHEBI:57783"/>
        <dbReference type="ChEBI" id="CHEBI:57925"/>
        <dbReference type="ChEBI" id="CHEBI:58297"/>
        <dbReference type="ChEBI" id="CHEBI:58349"/>
        <dbReference type="EC" id="1.8.1.7"/>
    </reaction>
</comment>
<feature type="binding site" evidence="11">
    <location>
        <position position="289"/>
    </location>
    <ligand>
        <name>NAD(+)</name>
        <dbReference type="ChEBI" id="CHEBI:57540"/>
    </ligand>
</feature>
<feature type="domain" description="FAD/NAD(P)-binding" evidence="16">
    <location>
        <begin position="11"/>
        <end position="345"/>
    </location>
</feature>
<keyword evidence="11" id="KW-0547">Nucleotide-binding</keyword>
<keyword evidence="5 11" id="KW-0274">FAD</keyword>
<dbReference type="GO" id="GO:0005739">
    <property type="term" value="C:mitochondrion"/>
    <property type="evidence" value="ECO:0007669"/>
    <property type="project" value="TreeGrafter"/>
</dbReference>
<keyword evidence="14" id="KW-0521">NADP</keyword>
<evidence type="ECO:0000313" key="17">
    <source>
        <dbReference type="EMBL" id="WFD35675.1"/>
    </source>
</evidence>
<accession>A0AAF0EV82</accession>
<dbReference type="Gene3D" id="3.30.390.30">
    <property type="match status" value="1"/>
</dbReference>
<evidence type="ECO:0000256" key="5">
    <source>
        <dbReference type="ARBA" id="ARBA00022827"/>
    </source>
</evidence>
<evidence type="ECO:0000256" key="11">
    <source>
        <dbReference type="PIRSR" id="PIRSR000350-3"/>
    </source>
</evidence>
<feature type="binding site" evidence="11">
    <location>
        <begin position="201"/>
        <end position="208"/>
    </location>
    <ligand>
        <name>NAD(+)</name>
        <dbReference type="ChEBI" id="CHEBI:57540"/>
    </ligand>
</feature>
<dbReference type="Proteomes" id="UP001219933">
    <property type="component" value="Chromosome 3"/>
</dbReference>
<dbReference type="EMBL" id="CP119879">
    <property type="protein sequence ID" value="WFD35675.1"/>
    <property type="molecule type" value="Genomic_DNA"/>
</dbReference>
<dbReference type="PRINTS" id="PR00411">
    <property type="entry name" value="PNDRDTASEI"/>
</dbReference>
<evidence type="ECO:0000256" key="8">
    <source>
        <dbReference type="ARBA" id="ARBA00023284"/>
    </source>
</evidence>
<dbReference type="Pfam" id="PF02852">
    <property type="entry name" value="Pyr_redox_dim"/>
    <property type="match status" value="1"/>
</dbReference>
<gene>
    <name evidence="17" type="primary">GLR1</name>
    <name evidence="17" type="ORF">MCUN1_002536</name>
</gene>
<dbReference type="GO" id="GO:0006749">
    <property type="term" value="P:glutathione metabolic process"/>
    <property type="evidence" value="ECO:0007669"/>
    <property type="project" value="InterPro"/>
</dbReference>
<evidence type="ECO:0000259" key="16">
    <source>
        <dbReference type="Pfam" id="PF07992"/>
    </source>
</evidence>
<keyword evidence="11" id="KW-0520">NAD</keyword>
<dbReference type="InterPro" id="IPR046952">
    <property type="entry name" value="GSHR/TRXR-like"/>
</dbReference>
<organism evidence="17 18">
    <name type="scientific">Malassezia cuniculi</name>
    <dbReference type="NCBI Taxonomy" id="948313"/>
    <lineage>
        <taxon>Eukaryota</taxon>
        <taxon>Fungi</taxon>
        <taxon>Dikarya</taxon>
        <taxon>Basidiomycota</taxon>
        <taxon>Ustilaginomycotina</taxon>
        <taxon>Malasseziomycetes</taxon>
        <taxon>Malasseziales</taxon>
        <taxon>Malasseziaceae</taxon>
        <taxon>Malassezia</taxon>
    </lineage>
</organism>
<evidence type="ECO:0000256" key="10">
    <source>
        <dbReference type="PIRSR" id="PIRSR000350-2"/>
    </source>
</evidence>
<evidence type="ECO:0000256" key="9">
    <source>
        <dbReference type="ARBA" id="ARBA00056905"/>
    </source>
</evidence>
<dbReference type="SUPFAM" id="SSF51905">
    <property type="entry name" value="FAD/NAD(P)-binding domain"/>
    <property type="match status" value="1"/>
</dbReference>
<dbReference type="SUPFAM" id="SSF55424">
    <property type="entry name" value="FAD/NAD-linked reductases, dimerisation (C-terminal) domain"/>
    <property type="match status" value="1"/>
</dbReference>
<protein>
    <recommendedName>
        <fullName evidence="3 14">Glutathione reductase</fullName>
        <ecNumber evidence="2 14">1.8.1.7</ecNumber>
    </recommendedName>
</protein>
<keyword evidence="7" id="KW-1015">Disulfide bond</keyword>
<evidence type="ECO:0000256" key="3">
    <source>
        <dbReference type="ARBA" id="ARBA00017111"/>
    </source>
</evidence>
<feature type="active site" description="Proton acceptor" evidence="10">
    <location>
        <position position="468"/>
    </location>
</feature>
<feature type="disulfide bond" description="Redox-active" evidence="12">
    <location>
        <begin position="50"/>
        <end position="55"/>
    </location>
</feature>
<dbReference type="InterPro" id="IPR004099">
    <property type="entry name" value="Pyr_nucl-diS_OxRdtase_dimer"/>
</dbReference>
<evidence type="ECO:0000256" key="2">
    <source>
        <dbReference type="ARBA" id="ARBA00012607"/>
    </source>
</evidence>
<dbReference type="NCBIfam" id="TIGR01421">
    <property type="entry name" value="gluta_reduc_1"/>
    <property type="match status" value="1"/>
</dbReference>
<comment type="subcellular location">
    <subcellularLocation>
        <location evidence="14">Cytoplasm</location>
    </subcellularLocation>
</comment>
<dbReference type="EC" id="1.8.1.7" evidence="2 14"/>
<reference evidence="17" key="1">
    <citation type="submission" date="2023-03" db="EMBL/GenBank/DDBJ databases">
        <title>Mating type loci evolution in Malassezia.</title>
        <authorList>
            <person name="Coelho M.A."/>
        </authorList>
    </citation>
    <scope>NUCLEOTIDE SEQUENCE</scope>
    <source>
        <strain evidence="17">CBS 11721</strain>
    </source>
</reference>
<evidence type="ECO:0000256" key="14">
    <source>
        <dbReference type="RuleBase" id="RU365016"/>
    </source>
</evidence>
<dbReference type="GO" id="GO:0045454">
    <property type="term" value="P:cell redox homeostasis"/>
    <property type="evidence" value="ECO:0007669"/>
    <property type="project" value="InterPro"/>
</dbReference>
<keyword evidence="14" id="KW-0963">Cytoplasm</keyword>
<dbReference type="GO" id="GO:0034599">
    <property type="term" value="P:cellular response to oxidative stress"/>
    <property type="evidence" value="ECO:0007669"/>
    <property type="project" value="TreeGrafter"/>
</dbReference>